<gene>
    <name evidence="5" type="ORF">GLOTRDRAFT_130116</name>
</gene>
<dbReference type="OMA" id="HEAYVAC"/>
<name>S7Q5J3_GLOTA</name>
<protein>
    <recommendedName>
        <fullName evidence="4">Protein kinase domain-containing protein</fullName>
    </recommendedName>
</protein>
<dbReference type="PANTHER" id="PTHR24346">
    <property type="entry name" value="MAP/MICROTUBULE AFFINITY-REGULATING KINASE"/>
    <property type="match status" value="1"/>
</dbReference>
<organism evidence="5 6">
    <name type="scientific">Gloeophyllum trabeum (strain ATCC 11539 / FP-39264 / Madison 617)</name>
    <name type="common">Brown rot fungus</name>
    <dbReference type="NCBI Taxonomy" id="670483"/>
    <lineage>
        <taxon>Eukaryota</taxon>
        <taxon>Fungi</taxon>
        <taxon>Dikarya</taxon>
        <taxon>Basidiomycota</taxon>
        <taxon>Agaricomycotina</taxon>
        <taxon>Agaricomycetes</taxon>
        <taxon>Gloeophyllales</taxon>
        <taxon>Gloeophyllaceae</taxon>
        <taxon>Gloeophyllum</taxon>
    </lineage>
</organism>
<accession>S7Q5J3</accession>
<dbReference type="PROSITE" id="PS50011">
    <property type="entry name" value="PROTEIN_KINASE_DOM"/>
    <property type="match status" value="1"/>
</dbReference>
<dbReference type="HOGENOM" id="CLU_943879_0_0_1"/>
<dbReference type="InterPro" id="IPR011009">
    <property type="entry name" value="Kinase-like_dom_sf"/>
</dbReference>
<keyword evidence="6" id="KW-1185">Reference proteome</keyword>
<dbReference type="PANTHER" id="PTHR24346:SF30">
    <property type="entry name" value="MATERNAL EMBRYONIC LEUCINE ZIPPER KINASE"/>
    <property type="match status" value="1"/>
</dbReference>
<feature type="domain" description="Protein kinase" evidence="4">
    <location>
        <begin position="88"/>
        <end position="347"/>
    </location>
</feature>
<dbReference type="AlphaFoldDB" id="S7Q5J3"/>
<dbReference type="GO" id="GO:0005737">
    <property type="term" value="C:cytoplasm"/>
    <property type="evidence" value="ECO:0007669"/>
    <property type="project" value="TreeGrafter"/>
</dbReference>
<dbReference type="GeneID" id="19302057"/>
<proteinExistence type="predicted"/>
<evidence type="ECO:0000259" key="4">
    <source>
        <dbReference type="PROSITE" id="PS50011"/>
    </source>
</evidence>
<evidence type="ECO:0000256" key="2">
    <source>
        <dbReference type="ARBA" id="ARBA00022840"/>
    </source>
</evidence>
<dbReference type="GO" id="GO:0005524">
    <property type="term" value="F:ATP binding"/>
    <property type="evidence" value="ECO:0007669"/>
    <property type="project" value="UniProtKB-KW"/>
</dbReference>
<evidence type="ECO:0000256" key="3">
    <source>
        <dbReference type="SAM" id="MobiDB-lite"/>
    </source>
</evidence>
<dbReference type="Proteomes" id="UP000030669">
    <property type="component" value="Unassembled WGS sequence"/>
</dbReference>
<dbReference type="Pfam" id="PF00069">
    <property type="entry name" value="Pkinase"/>
    <property type="match status" value="1"/>
</dbReference>
<dbReference type="RefSeq" id="XP_007867013.1">
    <property type="nucleotide sequence ID" value="XM_007868822.1"/>
</dbReference>
<sequence>MVPADESHLVPSPLPDELKDWDNIEDESLFRKPWEHYELFLAQHGYTLLGAPAYDDPQVFERIPRRPALNPFFPKDDEDFVHRPVFMWEEVEYLRLPQFFQPRATLYLGLDKVGRQVLFKAVTRDSAEYKVLSHLRSHNLRQDPRNHTIPATLVSAGDMVFVIQPYWGRCWDWPSPDSVTARFKIVFQLLEGLVFMHENRVGHGDIHRENILWNHSDCRGWTTGEHDPPPGYLFHSTFDFRMAYIDFGCSTLLEPGQSRMVPSNSRPPSDFAAPEQTAEGDSYDVFAADVYNLGKVLQWELEEALKHDDPVARETVESAPDYLDLLRSMTQEDPARRPSSLEAHITFRAIFKNWELTRS</sequence>
<dbReference type="GO" id="GO:0004674">
    <property type="term" value="F:protein serine/threonine kinase activity"/>
    <property type="evidence" value="ECO:0007669"/>
    <property type="project" value="TreeGrafter"/>
</dbReference>
<keyword evidence="2" id="KW-0067">ATP-binding</keyword>
<dbReference type="eggNOG" id="ENOG502RVD1">
    <property type="taxonomic scope" value="Eukaryota"/>
</dbReference>
<dbReference type="SUPFAM" id="SSF56112">
    <property type="entry name" value="Protein kinase-like (PK-like)"/>
    <property type="match status" value="1"/>
</dbReference>
<feature type="region of interest" description="Disordered" evidence="3">
    <location>
        <begin position="258"/>
        <end position="277"/>
    </location>
</feature>
<reference evidence="5 6" key="1">
    <citation type="journal article" date="2012" name="Science">
        <title>The Paleozoic origin of enzymatic lignin decomposition reconstructed from 31 fungal genomes.</title>
        <authorList>
            <person name="Floudas D."/>
            <person name="Binder M."/>
            <person name="Riley R."/>
            <person name="Barry K."/>
            <person name="Blanchette R.A."/>
            <person name="Henrissat B."/>
            <person name="Martinez A.T."/>
            <person name="Otillar R."/>
            <person name="Spatafora J.W."/>
            <person name="Yadav J.S."/>
            <person name="Aerts A."/>
            <person name="Benoit I."/>
            <person name="Boyd A."/>
            <person name="Carlson A."/>
            <person name="Copeland A."/>
            <person name="Coutinho P.M."/>
            <person name="de Vries R.P."/>
            <person name="Ferreira P."/>
            <person name="Findley K."/>
            <person name="Foster B."/>
            <person name="Gaskell J."/>
            <person name="Glotzer D."/>
            <person name="Gorecki P."/>
            <person name="Heitman J."/>
            <person name="Hesse C."/>
            <person name="Hori C."/>
            <person name="Igarashi K."/>
            <person name="Jurgens J.A."/>
            <person name="Kallen N."/>
            <person name="Kersten P."/>
            <person name="Kohler A."/>
            <person name="Kuees U."/>
            <person name="Kumar T.K.A."/>
            <person name="Kuo A."/>
            <person name="LaButti K."/>
            <person name="Larrondo L.F."/>
            <person name="Lindquist E."/>
            <person name="Ling A."/>
            <person name="Lombard V."/>
            <person name="Lucas S."/>
            <person name="Lundell T."/>
            <person name="Martin R."/>
            <person name="McLaughlin D.J."/>
            <person name="Morgenstern I."/>
            <person name="Morin E."/>
            <person name="Murat C."/>
            <person name="Nagy L.G."/>
            <person name="Nolan M."/>
            <person name="Ohm R.A."/>
            <person name="Patyshakuliyeva A."/>
            <person name="Rokas A."/>
            <person name="Ruiz-Duenas F.J."/>
            <person name="Sabat G."/>
            <person name="Salamov A."/>
            <person name="Samejima M."/>
            <person name="Schmutz J."/>
            <person name="Slot J.C."/>
            <person name="St John F."/>
            <person name="Stenlid J."/>
            <person name="Sun H."/>
            <person name="Sun S."/>
            <person name="Syed K."/>
            <person name="Tsang A."/>
            <person name="Wiebenga A."/>
            <person name="Young D."/>
            <person name="Pisabarro A."/>
            <person name="Eastwood D.C."/>
            <person name="Martin F."/>
            <person name="Cullen D."/>
            <person name="Grigoriev I.V."/>
            <person name="Hibbett D.S."/>
        </authorList>
    </citation>
    <scope>NUCLEOTIDE SEQUENCE [LARGE SCALE GENOMIC DNA]</scope>
    <source>
        <strain evidence="5 6">ATCC 11539</strain>
    </source>
</reference>
<dbReference type="Gene3D" id="1.10.510.10">
    <property type="entry name" value="Transferase(Phosphotransferase) domain 1"/>
    <property type="match status" value="1"/>
</dbReference>
<dbReference type="STRING" id="670483.S7Q5J3"/>
<evidence type="ECO:0000256" key="1">
    <source>
        <dbReference type="ARBA" id="ARBA00022741"/>
    </source>
</evidence>
<dbReference type="EMBL" id="KB469303">
    <property type="protein sequence ID" value="EPQ54762.1"/>
    <property type="molecule type" value="Genomic_DNA"/>
</dbReference>
<dbReference type="KEGG" id="gtr:GLOTRDRAFT_130116"/>
<dbReference type="SMART" id="SM00220">
    <property type="entry name" value="S_TKc"/>
    <property type="match status" value="1"/>
</dbReference>
<evidence type="ECO:0000313" key="6">
    <source>
        <dbReference type="Proteomes" id="UP000030669"/>
    </source>
</evidence>
<dbReference type="GO" id="GO:0035556">
    <property type="term" value="P:intracellular signal transduction"/>
    <property type="evidence" value="ECO:0007669"/>
    <property type="project" value="TreeGrafter"/>
</dbReference>
<dbReference type="OrthoDB" id="2722301at2759"/>
<keyword evidence="1" id="KW-0547">Nucleotide-binding</keyword>
<evidence type="ECO:0000313" key="5">
    <source>
        <dbReference type="EMBL" id="EPQ54762.1"/>
    </source>
</evidence>
<dbReference type="InterPro" id="IPR000719">
    <property type="entry name" value="Prot_kinase_dom"/>
</dbReference>